<dbReference type="Gene3D" id="3.30.530.20">
    <property type="match status" value="1"/>
</dbReference>
<evidence type="ECO:0000313" key="1">
    <source>
        <dbReference type="EMBL" id="VAW07883.1"/>
    </source>
</evidence>
<gene>
    <name evidence="1" type="ORF">MNBD_ACTINO01-2028</name>
</gene>
<dbReference type="EMBL" id="UOEI01000556">
    <property type="protein sequence ID" value="VAW07883.1"/>
    <property type="molecule type" value="Genomic_DNA"/>
</dbReference>
<accession>A0A3B0SV45</accession>
<proteinExistence type="predicted"/>
<dbReference type="SUPFAM" id="SSF55961">
    <property type="entry name" value="Bet v1-like"/>
    <property type="match status" value="1"/>
</dbReference>
<sequence>MSSHNDGPAQGFDDFFEVSVSVKASRERLYDLVTDIEGLTAFFPSVSFTLD</sequence>
<dbReference type="AlphaFoldDB" id="A0A3B0SV45"/>
<protein>
    <submittedName>
        <fullName evidence="1">Uncharacterized protein</fullName>
    </submittedName>
</protein>
<organism evidence="1">
    <name type="scientific">hydrothermal vent metagenome</name>
    <dbReference type="NCBI Taxonomy" id="652676"/>
    <lineage>
        <taxon>unclassified sequences</taxon>
        <taxon>metagenomes</taxon>
        <taxon>ecological metagenomes</taxon>
    </lineage>
</organism>
<feature type="non-terminal residue" evidence="1">
    <location>
        <position position="51"/>
    </location>
</feature>
<reference evidence="1" key="1">
    <citation type="submission" date="2018-06" db="EMBL/GenBank/DDBJ databases">
        <authorList>
            <person name="Zhirakovskaya E."/>
        </authorList>
    </citation>
    <scope>NUCLEOTIDE SEQUENCE</scope>
</reference>
<dbReference type="InterPro" id="IPR023393">
    <property type="entry name" value="START-like_dom_sf"/>
</dbReference>
<name>A0A3B0SV45_9ZZZZ</name>